<dbReference type="SUPFAM" id="SSF54495">
    <property type="entry name" value="UBC-like"/>
    <property type="match status" value="1"/>
</dbReference>
<evidence type="ECO:0000313" key="7">
    <source>
        <dbReference type="Proteomes" id="UP000800097"/>
    </source>
</evidence>
<evidence type="ECO:0000256" key="3">
    <source>
        <dbReference type="PROSITE-ProRule" id="PRU10133"/>
    </source>
</evidence>
<dbReference type="EMBL" id="ML986519">
    <property type="protein sequence ID" value="KAF2272590.1"/>
    <property type="molecule type" value="Genomic_DNA"/>
</dbReference>
<reference evidence="6" key="1">
    <citation type="journal article" date="2020" name="Stud. Mycol.">
        <title>101 Dothideomycetes genomes: a test case for predicting lifestyles and emergence of pathogens.</title>
        <authorList>
            <person name="Haridas S."/>
            <person name="Albert R."/>
            <person name="Binder M."/>
            <person name="Bloem J."/>
            <person name="Labutti K."/>
            <person name="Salamov A."/>
            <person name="Andreopoulos B."/>
            <person name="Baker S."/>
            <person name="Barry K."/>
            <person name="Bills G."/>
            <person name="Bluhm B."/>
            <person name="Cannon C."/>
            <person name="Castanera R."/>
            <person name="Culley D."/>
            <person name="Daum C."/>
            <person name="Ezra D."/>
            <person name="Gonzalez J."/>
            <person name="Henrissat B."/>
            <person name="Kuo A."/>
            <person name="Liang C."/>
            <person name="Lipzen A."/>
            <person name="Lutzoni F."/>
            <person name="Magnuson J."/>
            <person name="Mondo S."/>
            <person name="Nolan M."/>
            <person name="Ohm R."/>
            <person name="Pangilinan J."/>
            <person name="Park H.-J."/>
            <person name="Ramirez L."/>
            <person name="Alfaro M."/>
            <person name="Sun H."/>
            <person name="Tritt A."/>
            <person name="Yoshinaga Y."/>
            <person name="Zwiers L.-H."/>
            <person name="Turgeon B."/>
            <person name="Goodwin S."/>
            <person name="Spatafora J."/>
            <person name="Crous P."/>
            <person name="Grigoriev I."/>
        </authorList>
    </citation>
    <scope>NUCLEOTIDE SEQUENCE</scope>
    <source>
        <strain evidence="6">CBS 379.55</strain>
    </source>
</reference>
<gene>
    <name evidence="6" type="ORF">EI97DRAFT_445661</name>
</gene>
<evidence type="ECO:0000259" key="5">
    <source>
        <dbReference type="PROSITE" id="PS50127"/>
    </source>
</evidence>
<feature type="region of interest" description="Disordered" evidence="4">
    <location>
        <begin position="165"/>
        <end position="270"/>
    </location>
</feature>
<dbReference type="OrthoDB" id="10069349at2759"/>
<dbReference type="SMART" id="SM00212">
    <property type="entry name" value="UBCc"/>
    <property type="match status" value="1"/>
</dbReference>
<dbReference type="GeneID" id="54553156"/>
<evidence type="ECO:0000256" key="4">
    <source>
        <dbReference type="SAM" id="MobiDB-lite"/>
    </source>
</evidence>
<feature type="region of interest" description="Disordered" evidence="4">
    <location>
        <begin position="351"/>
        <end position="374"/>
    </location>
</feature>
<dbReference type="PROSITE" id="PS50127">
    <property type="entry name" value="UBC_2"/>
    <property type="match status" value="1"/>
</dbReference>
<dbReference type="GO" id="GO:0016740">
    <property type="term" value="F:transferase activity"/>
    <property type="evidence" value="ECO:0007669"/>
    <property type="project" value="UniProtKB-KW"/>
</dbReference>
<keyword evidence="7" id="KW-1185">Reference proteome</keyword>
<accession>A0A6A6J7N7</accession>
<dbReference type="Proteomes" id="UP000800097">
    <property type="component" value="Unassembled WGS sequence"/>
</dbReference>
<dbReference type="PROSITE" id="PS00183">
    <property type="entry name" value="UBC_1"/>
    <property type="match status" value="1"/>
</dbReference>
<dbReference type="InterPro" id="IPR016135">
    <property type="entry name" value="UBQ-conjugating_enzyme/RWD"/>
</dbReference>
<feature type="active site" description="Glycyl thioester intermediate" evidence="3">
    <location>
        <position position="96"/>
    </location>
</feature>
<dbReference type="InterPro" id="IPR023313">
    <property type="entry name" value="UBQ-conjugating_AS"/>
</dbReference>
<evidence type="ECO:0000313" key="6">
    <source>
        <dbReference type="EMBL" id="KAF2272590.1"/>
    </source>
</evidence>
<organism evidence="6 7">
    <name type="scientific">Westerdykella ornata</name>
    <dbReference type="NCBI Taxonomy" id="318751"/>
    <lineage>
        <taxon>Eukaryota</taxon>
        <taxon>Fungi</taxon>
        <taxon>Dikarya</taxon>
        <taxon>Ascomycota</taxon>
        <taxon>Pezizomycotina</taxon>
        <taxon>Dothideomycetes</taxon>
        <taxon>Pleosporomycetidae</taxon>
        <taxon>Pleosporales</taxon>
        <taxon>Sporormiaceae</taxon>
        <taxon>Westerdykella</taxon>
    </lineage>
</organism>
<dbReference type="Pfam" id="PF00179">
    <property type="entry name" value="UQ_con"/>
    <property type="match status" value="1"/>
</dbReference>
<sequence>MNSRSLRRLAADHASLHTSGLPPNYLFPPTTSPSDLPSDLTSLDVLLAGPQGTPYSSGLFKLHLDIPPTYPASPPTAHFRTRIWHPNIDEHSGAVCVETLKRDWSSSLRLRDVLVTISCLLIQPNPASALNEDAGRLAVEDWEGFCRRARLMCGVHAGVPEGMAEAVREAQRRGEEEEEEKKKEDEDEEEKRGETEKEKADQEEKRKSDGMLRSSKGKEKAVVPTEDEENDTRTLFTRDTVADAESDPEGDWIPGPPAHMPAVTPSVSGPLRTTAKENVLGIKGLEGLQKDDGDGDGDAMAVDGPPLAGPKSAELSSTVGSFGKHSFSLRVPSTTDLNGAAVEGLLSSSSISPLARNKNNSTKTTATQPSPGLTLTTQDPHTAHPLLTEFSWTWQDAQILYSSSPSSSPATSAAVKKRHATPDFAARAAWEVSRLRRTGGDLRRYNRGDWGPRVGVGRL</sequence>
<dbReference type="InterPro" id="IPR000608">
    <property type="entry name" value="UBC"/>
</dbReference>
<name>A0A6A6J7N7_WESOR</name>
<keyword evidence="1" id="KW-0808">Transferase</keyword>
<keyword evidence="2" id="KW-0833">Ubl conjugation pathway</keyword>
<proteinExistence type="predicted"/>
<dbReference type="AlphaFoldDB" id="A0A6A6J7N7"/>
<dbReference type="Gene3D" id="3.10.110.10">
    <property type="entry name" value="Ubiquitin Conjugating Enzyme"/>
    <property type="match status" value="1"/>
</dbReference>
<protein>
    <submittedName>
        <fullName evidence="6">UBC-like protein</fullName>
    </submittedName>
</protein>
<evidence type="ECO:0000256" key="1">
    <source>
        <dbReference type="ARBA" id="ARBA00022679"/>
    </source>
</evidence>
<evidence type="ECO:0000256" key="2">
    <source>
        <dbReference type="ARBA" id="ARBA00022786"/>
    </source>
</evidence>
<feature type="domain" description="UBC core" evidence="5">
    <location>
        <begin position="4"/>
        <end position="158"/>
    </location>
</feature>
<dbReference type="RefSeq" id="XP_033650129.1">
    <property type="nucleotide sequence ID" value="XM_033799981.1"/>
</dbReference>
<feature type="region of interest" description="Disordered" evidence="4">
    <location>
        <begin position="283"/>
        <end position="319"/>
    </location>
</feature>
<dbReference type="PANTHER" id="PTHR24068">
    <property type="entry name" value="UBIQUITIN-CONJUGATING ENZYME E2"/>
    <property type="match status" value="1"/>
</dbReference>
<dbReference type="CDD" id="cd23804">
    <property type="entry name" value="UBCc_UBE2S"/>
    <property type="match status" value="1"/>
</dbReference>
<feature type="compositionally biased region" description="Basic and acidic residues" evidence="4">
    <location>
        <begin position="166"/>
        <end position="221"/>
    </location>
</feature>